<dbReference type="RefSeq" id="WP_136837751.1">
    <property type="nucleotide sequence ID" value="NZ_SWBQ01000007.1"/>
</dbReference>
<dbReference type="OrthoDB" id="9766256at2"/>
<dbReference type="EMBL" id="SWBQ01000007">
    <property type="protein sequence ID" value="TKC03729.1"/>
    <property type="molecule type" value="Genomic_DNA"/>
</dbReference>
<gene>
    <name evidence="1" type="ORF">FA047_19395</name>
</gene>
<name>A0A4U1CB46_9SPHI</name>
<keyword evidence="1" id="KW-0449">Lipoprotein</keyword>
<dbReference type="AlphaFoldDB" id="A0A4U1CB46"/>
<reference evidence="1 2" key="1">
    <citation type="submission" date="2019-04" db="EMBL/GenBank/DDBJ databases">
        <title>Pedobacter sp. RP-3-15 sp. nov., isolated from Arctic soil.</title>
        <authorList>
            <person name="Dahal R.H."/>
            <person name="Kim D.-U."/>
        </authorList>
    </citation>
    <scope>NUCLEOTIDE SEQUENCE [LARGE SCALE GENOMIC DNA]</scope>
    <source>
        <strain evidence="1 2">RP-3-15</strain>
    </source>
</reference>
<organism evidence="1 2">
    <name type="scientific">Pedobacter frigoris</name>
    <dbReference type="NCBI Taxonomy" id="2571272"/>
    <lineage>
        <taxon>Bacteria</taxon>
        <taxon>Pseudomonadati</taxon>
        <taxon>Bacteroidota</taxon>
        <taxon>Sphingobacteriia</taxon>
        <taxon>Sphingobacteriales</taxon>
        <taxon>Sphingobacteriaceae</taxon>
        <taxon>Pedobacter</taxon>
    </lineage>
</organism>
<dbReference type="PROSITE" id="PS51257">
    <property type="entry name" value="PROKAR_LIPOPROTEIN"/>
    <property type="match status" value="1"/>
</dbReference>
<dbReference type="SUPFAM" id="SSF48452">
    <property type="entry name" value="TPR-like"/>
    <property type="match status" value="1"/>
</dbReference>
<dbReference type="Gene3D" id="1.25.40.390">
    <property type="match status" value="1"/>
</dbReference>
<sequence>MKTTYKVLMGLAVLTCISITSCKKETFVELNTNPEILDKITPEQQFYNVSIRVTDNRSEWYYDNLRGIMPWMQMSTPLAGNGVGFVSESGNLRNVRYGMFYPGIGAALVDIEQMISQMSEEEKAKRVNQVAIAKIVKAYYAFYVSDINGSIAYSEALQGKYGGTFTPKYDTQEQLFDLLDTELKTSISQLSGTPAVPQTLYGASDMFFGGVVSKWVKTANAIRMRMAMRLMKRNPTKMTTRIQEILSTPANLMIENADSWVFEANATFASGGDWSALNLRAPRPVVDFMYTNSDPRIRFFYQQNLFSQANFDAAKAQGKIPATAVFDTKRYYGVATSPDASAAPDFAKFFNSVTITPATGGSLVLDTLSNLQPRLFSAGENGGTGVNFFPLVTYADFCFMRAELAARAITTENAKEWYDKGITASIKMYDDMANRAKIVDRSNNSNYVAATDAEIIAYLAKPAVVYTPAKGIDQIACQAYLHFFKQPSEAWALYKRTGYPNTTSVLPLEKLIAQGTEQTIPRRASLQFPGVTNLNYQNIINAFDEMKKDPDWGTSPSDIFGRVWWDKK</sequence>
<evidence type="ECO:0000313" key="2">
    <source>
        <dbReference type="Proteomes" id="UP000307244"/>
    </source>
</evidence>
<evidence type="ECO:0000313" key="1">
    <source>
        <dbReference type="EMBL" id="TKC03729.1"/>
    </source>
</evidence>
<dbReference type="InterPro" id="IPR011990">
    <property type="entry name" value="TPR-like_helical_dom_sf"/>
</dbReference>
<comment type="caution">
    <text evidence="1">The sequence shown here is derived from an EMBL/GenBank/DDBJ whole genome shotgun (WGS) entry which is preliminary data.</text>
</comment>
<protein>
    <submittedName>
        <fullName evidence="1">SusD/RagB family nutrient-binding outer membrane lipoprotein</fullName>
    </submittedName>
</protein>
<dbReference type="InterPro" id="IPR041662">
    <property type="entry name" value="SusD-like_2"/>
</dbReference>
<dbReference type="Pfam" id="PF12771">
    <property type="entry name" value="SusD-like_2"/>
    <property type="match status" value="1"/>
</dbReference>
<proteinExistence type="predicted"/>
<keyword evidence="2" id="KW-1185">Reference proteome</keyword>
<dbReference type="Proteomes" id="UP000307244">
    <property type="component" value="Unassembled WGS sequence"/>
</dbReference>
<accession>A0A4U1CB46</accession>